<reference evidence="1" key="2">
    <citation type="submission" date="2014-06" db="EMBL/GenBank/DDBJ databases">
        <title>Draft genome sequence of Eubacterium siraeum (DSM 15702).</title>
        <authorList>
            <person name="Sudarsanam P."/>
            <person name="Ley R."/>
            <person name="Guruge J."/>
            <person name="Turnbaugh P.J."/>
            <person name="Mahowald M."/>
            <person name="Liep D."/>
            <person name="Gordon J."/>
        </authorList>
    </citation>
    <scope>NUCLEOTIDE SEQUENCE</scope>
    <source>
        <strain evidence="1">DSM 15702</strain>
    </source>
</reference>
<dbReference type="AlphaFoldDB" id="B0MLK4"/>
<evidence type="ECO:0000313" key="2">
    <source>
        <dbReference type="Proteomes" id="UP000005326"/>
    </source>
</evidence>
<dbReference type="Proteomes" id="UP000005326">
    <property type="component" value="Unassembled WGS sequence"/>
</dbReference>
<dbReference type="EMBL" id="ABCA03000037">
    <property type="protein sequence ID" value="EDS01469.1"/>
    <property type="molecule type" value="Genomic_DNA"/>
</dbReference>
<protein>
    <recommendedName>
        <fullName evidence="3">Hydrolase, haloacid dehalogenase-like family protein</fullName>
    </recommendedName>
</protein>
<comment type="caution">
    <text evidence="1">The sequence shown here is derived from an EMBL/GenBank/DDBJ whole genome shotgun (WGS) entry which is preliminary data.</text>
</comment>
<dbReference type="SUPFAM" id="SSF56784">
    <property type="entry name" value="HAD-like"/>
    <property type="match status" value="1"/>
</dbReference>
<dbReference type="InterPro" id="IPR036412">
    <property type="entry name" value="HAD-like_sf"/>
</dbReference>
<dbReference type="InterPro" id="IPR023214">
    <property type="entry name" value="HAD_sf"/>
</dbReference>
<keyword evidence="2" id="KW-1185">Reference proteome</keyword>
<evidence type="ECO:0000313" key="1">
    <source>
        <dbReference type="EMBL" id="EDS01469.1"/>
    </source>
</evidence>
<proteinExistence type="predicted"/>
<organism evidence="1 2">
    <name type="scientific">[Eubacterium] siraeum DSM 15702</name>
    <dbReference type="NCBI Taxonomy" id="428128"/>
    <lineage>
        <taxon>Bacteria</taxon>
        <taxon>Bacillati</taxon>
        <taxon>Bacillota</taxon>
        <taxon>Clostridia</taxon>
        <taxon>Eubacteriales</taxon>
        <taxon>Oscillospiraceae</taxon>
        <taxon>Oscillospiraceae incertae sedis</taxon>
    </lineage>
</organism>
<evidence type="ECO:0008006" key="3">
    <source>
        <dbReference type="Google" id="ProtNLM"/>
    </source>
</evidence>
<dbReference type="Gene3D" id="3.40.50.1000">
    <property type="entry name" value="HAD superfamily/HAD-like"/>
    <property type="match status" value="1"/>
</dbReference>
<accession>B0MLK4</accession>
<sequence length="107" mass="12493">MLNDIKWLFFDVGSTLVDKTECYNHRIRDAIAGTDITFEEFNEKRLYFSKQNLKGDIEALRYFGLAKTPWHHEDEKLYKDSENVLKILCEKGYRIGVIANQSAGTEK</sequence>
<reference evidence="1" key="1">
    <citation type="submission" date="2007-10" db="EMBL/GenBank/DDBJ databases">
        <authorList>
            <person name="Fulton L."/>
            <person name="Clifton S."/>
            <person name="Fulton B."/>
            <person name="Xu J."/>
            <person name="Minx P."/>
            <person name="Pepin K.H."/>
            <person name="Johnson M."/>
            <person name="Thiruvilangam P."/>
            <person name="Bhonagiri V."/>
            <person name="Nash W.E."/>
            <person name="Mardis E.R."/>
            <person name="Wilson R.K."/>
        </authorList>
    </citation>
    <scope>NUCLEOTIDE SEQUENCE [LARGE SCALE GENOMIC DNA]</scope>
    <source>
        <strain evidence="1">DSM 15702</strain>
    </source>
</reference>
<gene>
    <name evidence="1" type="ORF">EUBSIR_00674</name>
</gene>
<name>B0MLK4_9FIRM</name>